<proteinExistence type="predicted"/>
<dbReference type="NCBIfam" id="TIGR01444">
    <property type="entry name" value="fkbM_fam"/>
    <property type="match status" value="1"/>
</dbReference>
<organism evidence="2 3">
    <name type="scientific">Symbiodinium pilosum</name>
    <name type="common">Dinoflagellate</name>
    <dbReference type="NCBI Taxonomy" id="2952"/>
    <lineage>
        <taxon>Eukaryota</taxon>
        <taxon>Sar</taxon>
        <taxon>Alveolata</taxon>
        <taxon>Dinophyceae</taxon>
        <taxon>Suessiales</taxon>
        <taxon>Symbiodiniaceae</taxon>
        <taxon>Symbiodinium</taxon>
    </lineage>
</organism>
<dbReference type="Gene3D" id="3.40.50.150">
    <property type="entry name" value="Vaccinia Virus protein VP39"/>
    <property type="match status" value="1"/>
</dbReference>
<dbReference type="InterPro" id="IPR052514">
    <property type="entry name" value="SAM-dependent_MTase"/>
</dbReference>
<evidence type="ECO:0000313" key="3">
    <source>
        <dbReference type="Proteomes" id="UP000649617"/>
    </source>
</evidence>
<accession>A0A812IPP0</accession>
<protein>
    <recommendedName>
        <fullName evidence="1">Methyltransferase FkbM domain-containing protein</fullName>
    </recommendedName>
</protein>
<dbReference type="PANTHER" id="PTHR34203">
    <property type="entry name" value="METHYLTRANSFERASE, FKBM FAMILY PROTEIN"/>
    <property type="match status" value="1"/>
</dbReference>
<feature type="domain" description="Methyltransferase FkbM" evidence="1">
    <location>
        <begin position="66"/>
        <end position="216"/>
    </location>
</feature>
<evidence type="ECO:0000313" key="2">
    <source>
        <dbReference type="EMBL" id="CAE7152596.1"/>
    </source>
</evidence>
<dbReference type="OrthoDB" id="10006218at2759"/>
<reference evidence="2" key="1">
    <citation type="submission" date="2021-02" db="EMBL/GenBank/DDBJ databases">
        <authorList>
            <person name="Dougan E. K."/>
            <person name="Rhodes N."/>
            <person name="Thang M."/>
            <person name="Chan C."/>
        </authorList>
    </citation>
    <scope>NUCLEOTIDE SEQUENCE</scope>
</reference>
<name>A0A812IPP0_SYMPI</name>
<dbReference type="Pfam" id="PF05050">
    <property type="entry name" value="Methyltransf_21"/>
    <property type="match status" value="1"/>
</dbReference>
<dbReference type="InterPro" id="IPR029063">
    <property type="entry name" value="SAM-dependent_MTases_sf"/>
</dbReference>
<keyword evidence="3" id="KW-1185">Reference proteome</keyword>
<dbReference type="Proteomes" id="UP000649617">
    <property type="component" value="Unassembled WGS sequence"/>
</dbReference>
<dbReference type="SUPFAM" id="SSF53335">
    <property type="entry name" value="S-adenosyl-L-methionine-dependent methyltransferases"/>
    <property type="match status" value="1"/>
</dbReference>
<gene>
    <name evidence="2" type="ORF">SPIL2461_LOCUS243</name>
</gene>
<sequence>MGGERDGLRVLPSDFSGCTKIFLDVGANRATHIRKLFEPEKYSESKYLSIFDEAFGSASFRSMPSRVTGLCAFGFEPNPRWGQRLHEIEHAYNAKGWRVKLFNVAVGAKPGSIVFYKNDPKGLNSDWGFSAFALANFVPGENKTLTVPVVDLPRFLQDLDSHAPPGQRLMKLDIEGTEYQLLPAMIGKQLLCARVLNTVTMEWHNRKNKRGEYRMNVTDDERGMFEEVEETVMKGRGCKDGPPTSIKLFDVEDYLSDGQPLPADADCRRPESEPSHLPDDLRRCKFPNKKDQFGTAPWTRQLVNNPYEPGCWDRTSYCAPFDCFPECRDNPEYQNMIKYWAPLRPGRRKVMVFQYGKVASTAIVRGLKLYAGITAAHVHTAEHAKQWLAGMHVDLPVEQQGFALSDEWSLKSGDECTIITATRSHFSRDASEYFENILQVNHPYGYHPRGVKRFKDRAPRTGESRWTQETVLRLGNESISALVEDFRAQHSIVLAFYANWFTAQFKAATRIDVLSQPFDLQQHHSWIRGSRCSALVLRSEDSKFWPDIIAKYFDGFKMPRSNSASRKWYSDVYSAFKTHLQYTPGEMREMCATETERHFYKEDESSPCR</sequence>
<comment type="caution">
    <text evidence="2">The sequence shown here is derived from an EMBL/GenBank/DDBJ whole genome shotgun (WGS) entry which is preliminary data.</text>
</comment>
<evidence type="ECO:0000259" key="1">
    <source>
        <dbReference type="Pfam" id="PF05050"/>
    </source>
</evidence>
<dbReference type="InterPro" id="IPR006342">
    <property type="entry name" value="FkbM_mtfrase"/>
</dbReference>
<dbReference type="AlphaFoldDB" id="A0A812IPP0"/>
<dbReference type="PANTHER" id="PTHR34203:SF13">
    <property type="entry name" value="EXPRESSED PROTEIN"/>
    <property type="match status" value="1"/>
</dbReference>
<dbReference type="EMBL" id="CAJNIZ010000064">
    <property type="protein sequence ID" value="CAE7152596.1"/>
    <property type="molecule type" value="Genomic_DNA"/>
</dbReference>